<protein>
    <recommendedName>
        <fullName evidence="4">Archaeal Type IV pilin N-terminal domain-containing protein</fullName>
    </recommendedName>
</protein>
<gene>
    <name evidence="2" type="ORF">H1016_01160</name>
</gene>
<keyword evidence="1" id="KW-0812">Transmembrane</keyword>
<dbReference type="Proteomes" id="UP000646946">
    <property type="component" value="Unassembled WGS sequence"/>
</dbReference>
<dbReference type="EMBL" id="DVAB01000011">
    <property type="protein sequence ID" value="HIK00131.1"/>
    <property type="molecule type" value="Genomic_DNA"/>
</dbReference>
<comment type="caution">
    <text evidence="2">The sequence shown here is derived from an EMBL/GenBank/DDBJ whole genome shotgun (WGS) entry which is preliminary data.</text>
</comment>
<proteinExistence type="predicted"/>
<keyword evidence="1" id="KW-0472">Membrane</keyword>
<evidence type="ECO:0000256" key="1">
    <source>
        <dbReference type="SAM" id="Phobius"/>
    </source>
</evidence>
<evidence type="ECO:0000313" key="3">
    <source>
        <dbReference type="Proteomes" id="UP000646946"/>
    </source>
</evidence>
<accession>A0A832V112</accession>
<sequence length="91" mass="9951">MPEGQPLIYIVILAFITILLIGALYAIIPKKEVVNRFTCSCEIPELGNKKVTVIVQGDDLPSGVIAPTNLTLNVYNYSVPCSCETKLSLIR</sequence>
<evidence type="ECO:0008006" key="4">
    <source>
        <dbReference type="Google" id="ProtNLM"/>
    </source>
</evidence>
<dbReference type="AlphaFoldDB" id="A0A832V112"/>
<evidence type="ECO:0000313" key="2">
    <source>
        <dbReference type="EMBL" id="HIK00131.1"/>
    </source>
</evidence>
<name>A0A832V112_9ARCH</name>
<organism evidence="2 3">
    <name type="scientific">Candidatus Naiadarchaeum limnaeum</name>
    <dbReference type="NCBI Taxonomy" id="2756139"/>
    <lineage>
        <taxon>Archaea</taxon>
        <taxon>Candidatus Undinarchaeota</taxon>
        <taxon>Candidatus Undinarchaeia</taxon>
        <taxon>Candidatus Naiadarchaeales</taxon>
        <taxon>Candidatus Naiadarchaeaceae</taxon>
        <taxon>Candidatus Naiadarchaeum</taxon>
    </lineage>
</organism>
<reference evidence="2 3" key="1">
    <citation type="journal article" name="Nat. Commun.">
        <title>Undinarchaeota illuminate DPANN phylogeny and the impact of gene transfer on archaeal evolution.</title>
        <authorList>
            <person name="Dombrowski N."/>
            <person name="Williams T.A."/>
            <person name="Sun J."/>
            <person name="Woodcroft B.J."/>
            <person name="Lee J.H."/>
            <person name="Minh B.Q."/>
            <person name="Rinke C."/>
            <person name="Spang A."/>
        </authorList>
    </citation>
    <scope>NUCLEOTIDE SEQUENCE [LARGE SCALE GENOMIC DNA]</scope>
    <source>
        <strain evidence="2">MAG_bin1129</strain>
    </source>
</reference>
<keyword evidence="1" id="KW-1133">Transmembrane helix</keyword>
<feature type="transmembrane region" description="Helical" evidence="1">
    <location>
        <begin position="6"/>
        <end position="28"/>
    </location>
</feature>
<keyword evidence="3" id="KW-1185">Reference proteome</keyword>